<dbReference type="WBParaSite" id="DME_0000041701-mRNA-1">
    <property type="protein sequence ID" value="DME_0000041701-mRNA-1"/>
    <property type="gene ID" value="DME_0000041701"/>
</dbReference>
<reference evidence="2 4" key="2">
    <citation type="submission" date="2018-11" db="EMBL/GenBank/DDBJ databases">
        <authorList>
            <consortium name="Pathogen Informatics"/>
        </authorList>
    </citation>
    <scope>NUCLEOTIDE SEQUENCE [LARGE SCALE GENOMIC DNA]</scope>
</reference>
<sequence length="161" mass="18473">MDIGALCVSVLSDDGALDRSIYFRSNSNDFSLSRISYFTINLGTPNFQLVAKKTYQRTVFKLETETTSKRLLITESILHTGLFFWSPIIFTCISLFGLLRFSEENRIWYLYSPSNAPSHYEHAVANEFFEERGGKFLLELSLAKLEMNPSEKCVKLFLSNI</sequence>
<protein>
    <submittedName>
        <fullName evidence="5">Lectin_legB domain-containing protein</fullName>
    </submittedName>
</protein>
<dbReference type="AlphaFoldDB" id="A0A0N4U1E0"/>
<evidence type="ECO:0000313" key="2">
    <source>
        <dbReference type="EMBL" id="VDN54804.1"/>
    </source>
</evidence>
<keyword evidence="1" id="KW-0812">Transmembrane</keyword>
<reference evidence="5" key="1">
    <citation type="submission" date="2016-04" db="UniProtKB">
        <authorList>
            <consortium name="WormBaseParasite"/>
        </authorList>
    </citation>
    <scope>IDENTIFICATION</scope>
</reference>
<evidence type="ECO:0000313" key="5">
    <source>
        <dbReference type="WBParaSite" id="DME_0000041701-mRNA-1"/>
    </source>
</evidence>
<evidence type="ECO:0000313" key="4">
    <source>
        <dbReference type="Proteomes" id="UP000274756"/>
    </source>
</evidence>
<dbReference type="Proteomes" id="UP000274756">
    <property type="component" value="Unassembled WGS sequence"/>
</dbReference>
<feature type="transmembrane region" description="Helical" evidence="1">
    <location>
        <begin position="77"/>
        <end position="99"/>
    </location>
</feature>
<keyword evidence="4" id="KW-1185">Reference proteome</keyword>
<dbReference type="EMBL" id="UYYG01001150">
    <property type="protein sequence ID" value="VDN54804.1"/>
    <property type="molecule type" value="Genomic_DNA"/>
</dbReference>
<proteinExistence type="predicted"/>
<accession>A0A0N4U1E0</accession>
<gene>
    <name evidence="2" type="ORF">DME_LOCUS4777</name>
</gene>
<organism evidence="3 5">
    <name type="scientific">Dracunculus medinensis</name>
    <name type="common">Guinea worm</name>
    <dbReference type="NCBI Taxonomy" id="318479"/>
    <lineage>
        <taxon>Eukaryota</taxon>
        <taxon>Metazoa</taxon>
        <taxon>Ecdysozoa</taxon>
        <taxon>Nematoda</taxon>
        <taxon>Chromadorea</taxon>
        <taxon>Rhabditida</taxon>
        <taxon>Spirurina</taxon>
        <taxon>Dracunculoidea</taxon>
        <taxon>Dracunculidae</taxon>
        <taxon>Dracunculus</taxon>
    </lineage>
</organism>
<name>A0A0N4U1E0_DRAME</name>
<dbReference type="Proteomes" id="UP000038040">
    <property type="component" value="Unplaced"/>
</dbReference>
<evidence type="ECO:0000256" key="1">
    <source>
        <dbReference type="SAM" id="Phobius"/>
    </source>
</evidence>
<dbReference type="OrthoDB" id="5840397at2759"/>
<evidence type="ECO:0000313" key="3">
    <source>
        <dbReference type="Proteomes" id="UP000038040"/>
    </source>
</evidence>
<keyword evidence="1" id="KW-1133">Transmembrane helix</keyword>
<keyword evidence="1" id="KW-0472">Membrane</keyword>